<evidence type="ECO:0000313" key="3">
    <source>
        <dbReference type="Proteomes" id="UP000324705"/>
    </source>
</evidence>
<evidence type="ECO:0000313" key="2">
    <source>
        <dbReference type="EMBL" id="VAH53738.1"/>
    </source>
</evidence>
<dbReference type="AlphaFoldDB" id="A0A9R1RTP7"/>
<dbReference type="PANTHER" id="PTHR27006">
    <property type="entry name" value="PROMASTIGOTE SURFACE ANTIGEN PROTEIN PSA"/>
    <property type="match status" value="1"/>
</dbReference>
<dbReference type="Proteomes" id="UP000324705">
    <property type="component" value="Chromosome 2B"/>
</dbReference>
<organism evidence="2 3">
    <name type="scientific">Triticum turgidum subsp. durum</name>
    <name type="common">Durum wheat</name>
    <name type="synonym">Triticum durum</name>
    <dbReference type="NCBI Taxonomy" id="4567"/>
    <lineage>
        <taxon>Eukaryota</taxon>
        <taxon>Viridiplantae</taxon>
        <taxon>Streptophyta</taxon>
        <taxon>Embryophyta</taxon>
        <taxon>Tracheophyta</taxon>
        <taxon>Spermatophyta</taxon>
        <taxon>Magnoliopsida</taxon>
        <taxon>Liliopsida</taxon>
        <taxon>Poales</taxon>
        <taxon>Poaceae</taxon>
        <taxon>BOP clade</taxon>
        <taxon>Pooideae</taxon>
        <taxon>Triticodae</taxon>
        <taxon>Triticeae</taxon>
        <taxon>Triticinae</taxon>
        <taxon>Triticum</taxon>
    </lineage>
</organism>
<gene>
    <name evidence="2" type="ORF">TRITD_2Bv1G247900</name>
</gene>
<dbReference type="Pfam" id="PF07714">
    <property type="entry name" value="PK_Tyr_Ser-Thr"/>
    <property type="match status" value="1"/>
</dbReference>
<protein>
    <recommendedName>
        <fullName evidence="1">Serine-threonine/tyrosine-protein kinase catalytic domain-containing protein</fullName>
    </recommendedName>
</protein>
<accession>A0A9R1RTP7</accession>
<feature type="domain" description="Serine-threonine/tyrosine-protein kinase catalytic" evidence="1">
    <location>
        <begin position="1"/>
        <end position="102"/>
    </location>
</feature>
<dbReference type="InterPro" id="IPR011009">
    <property type="entry name" value="Kinase-like_dom_sf"/>
</dbReference>
<reference evidence="2 3" key="1">
    <citation type="submission" date="2017-09" db="EMBL/GenBank/DDBJ databases">
        <authorList>
            <consortium name="International Durum Wheat Genome Sequencing Consortium (IDWGSC)"/>
            <person name="Milanesi L."/>
        </authorList>
    </citation>
    <scope>NUCLEOTIDE SEQUENCE [LARGE SCALE GENOMIC DNA]</scope>
    <source>
        <strain evidence="3">cv. Svevo</strain>
    </source>
</reference>
<name>A0A9R1RTP7_TRITD</name>
<sequence length="149" mass="16387">MSPEYAMEGIFSVKSDTYSFGILLLEIVSGLKISSPHHLVLDFSNLVSFAWNLWADGRARDFMDTAVTESYSLDEVSRCIHVGLLCVQDSSSARPHMSSVVSMLDSEAIPRAPPEQPGYFARTNYETSEVMEDTENSANGVSLTALEGR</sequence>
<evidence type="ECO:0000259" key="1">
    <source>
        <dbReference type="Pfam" id="PF07714"/>
    </source>
</evidence>
<keyword evidence="3" id="KW-1185">Reference proteome</keyword>
<dbReference type="SUPFAM" id="SSF56112">
    <property type="entry name" value="Protein kinase-like (PK-like)"/>
    <property type="match status" value="1"/>
</dbReference>
<dbReference type="PANTHER" id="PTHR27006:SF610">
    <property type="entry name" value="PROTEIN KINASE DOMAIN-CONTAINING PROTEIN"/>
    <property type="match status" value="1"/>
</dbReference>
<dbReference type="InterPro" id="IPR001245">
    <property type="entry name" value="Ser-Thr/Tyr_kinase_cat_dom"/>
</dbReference>
<proteinExistence type="predicted"/>
<dbReference type="OMA" id="IPMISSC"/>
<dbReference type="Gramene" id="TRITD2Bv1G247900.2">
    <property type="protein sequence ID" value="TRITD2Bv1G247900.2"/>
    <property type="gene ID" value="TRITD2Bv1G247900"/>
</dbReference>
<dbReference type="Gene3D" id="1.10.510.10">
    <property type="entry name" value="Transferase(Phosphotransferase) domain 1"/>
    <property type="match status" value="1"/>
</dbReference>
<dbReference type="EMBL" id="LT934114">
    <property type="protein sequence ID" value="VAH53738.1"/>
    <property type="molecule type" value="Genomic_DNA"/>
</dbReference>
<dbReference type="GO" id="GO:0004672">
    <property type="term" value="F:protein kinase activity"/>
    <property type="evidence" value="ECO:0007669"/>
    <property type="project" value="InterPro"/>
</dbReference>